<dbReference type="RefSeq" id="XP_003100316.2">
    <property type="nucleotide sequence ID" value="XM_003100268.2"/>
</dbReference>
<evidence type="ECO:0000256" key="1">
    <source>
        <dbReference type="ARBA" id="ARBA00022771"/>
    </source>
</evidence>
<evidence type="ECO:0000256" key="3">
    <source>
        <dbReference type="PROSITE-ProRule" id="PRU00175"/>
    </source>
</evidence>
<dbReference type="AlphaFoldDB" id="A0A6A5H9U0"/>
<dbReference type="Pfam" id="PF13639">
    <property type="entry name" value="zf-RING_2"/>
    <property type="match status" value="1"/>
</dbReference>
<dbReference type="Gene3D" id="3.30.40.10">
    <property type="entry name" value="Zinc/RING finger domain, C3HC4 (zinc finger)"/>
    <property type="match status" value="1"/>
</dbReference>
<organism evidence="5 6">
    <name type="scientific">Caenorhabditis remanei</name>
    <name type="common">Caenorhabditis vulgaris</name>
    <dbReference type="NCBI Taxonomy" id="31234"/>
    <lineage>
        <taxon>Eukaryota</taxon>
        <taxon>Metazoa</taxon>
        <taxon>Ecdysozoa</taxon>
        <taxon>Nematoda</taxon>
        <taxon>Chromadorea</taxon>
        <taxon>Rhabditida</taxon>
        <taxon>Rhabditina</taxon>
        <taxon>Rhabditomorpha</taxon>
        <taxon>Rhabditoidea</taxon>
        <taxon>Rhabditidae</taxon>
        <taxon>Peloderinae</taxon>
        <taxon>Caenorhabditis</taxon>
    </lineage>
</organism>
<evidence type="ECO:0000259" key="4">
    <source>
        <dbReference type="PROSITE" id="PS50089"/>
    </source>
</evidence>
<dbReference type="PROSITE" id="PS50089">
    <property type="entry name" value="ZF_RING_2"/>
    <property type="match status" value="1"/>
</dbReference>
<dbReference type="Proteomes" id="UP000483820">
    <property type="component" value="Chromosome II"/>
</dbReference>
<dbReference type="SUPFAM" id="SSF57850">
    <property type="entry name" value="RING/U-box"/>
    <property type="match status" value="1"/>
</dbReference>
<dbReference type="InterPro" id="IPR056711">
    <property type="entry name" value="DUF7809"/>
</dbReference>
<sequence>MSKYLEIPNSALTPMCLRKEADAYMLEELRKYLVDFHDNPDGSSKGKEAELIQMLMNASGQRLRMYGTAREYVENLKIFRNFSSSHIYFNTDVDSYQTNPIMYHNTKNKEYIMKSDLFPILQNITIRNSPEFTFEFISLIAYFLKTQEEKLNGKLEFVRFDQKILEEIEKEYKLEYRKNRLDAKNSEKLMKEMSRMNFTQWINKIKSLAPNIWKNEWREQRLRNTLGSSLNTLPAPTRFMFVAALYLAVYPAFKSLQKIIDKRSKLFSVGSNNNKYNSNPPTVRVFEDGNQKFVMKSELFGAISMESEDENDVFHTIDMKEVIQKYGKLNIEFLRHPIRRTKHRAVPIRGPGSVESSNDFFILAVDALFEFLKDIIIGSKIFQNDDFSRFSEVFKDLEQFFKSELTEPYFIRIRAIEKMKEMMLKITENDMETSEKDVRNVNSDGFSVEMLKDELKFLGLTETFPEIEEFSENVFSKMKKLKKGRVLTTSDMYDAVEMCQINCVMKRVPNLQKFLHNQKGCSRIPGLHCEGCKTSDLQKSMKNLKISETSECLICCNEINSKDTAMKCPLCKKRFHSNCALNWLKEHKQCPTCNGNLQEIIIDS</sequence>
<comment type="caution">
    <text evidence="5">The sequence shown here is derived from an EMBL/GenBank/DDBJ whole genome shotgun (WGS) entry which is preliminary data.</text>
</comment>
<reference evidence="5 6" key="1">
    <citation type="submission" date="2019-12" db="EMBL/GenBank/DDBJ databases">
        <title>Chromosome-level assembly of the Caenorhabditis remanei genome.</title>
        <authorList>
            <person name="Teterina A.A."/>
            <person name="Willis J.H."/>
            <person name="Phillips P.C."/>
        </authorList>
    </citation>
    <scope>NUCLEOTIDE SEQUENCE [LARGE SCALE GENOMIC DNA]</scope>
    <source>
        <strain evidence="5 6">PX506</strain>
        <tissue evidence="5">Whole organism</tissue>
    </source>
</reference>
<evidence type="ECO:0000256" key="2">
    <source>
        <dbReference type="ARBA" id="ARBA00022833"/>
    </source>
</evidence>
<evidence type="ECO:0000313" key="6">
    <source>
        <dbReference type="Proteomes" id="UP000483820"/>
    </source>
</evidence>
<dbReference type="GO" id="GO:0008270">
    <property type="term" value="F:zinc ion binding"/>
    <property type="evidence" value="ECO:0007669"/>
    <property type="project" value="UniProtKB-KW"/>
</dbReference>
<dbReference type="CTD" id="9818606"/>
<name>A0A6A5H9U0_CAERE</name>
<dbReference type="PANTHER" id="PTHR21447:SF13">
    <property type="entry name" value="RING-TYPE DOMAIN-CONTAINING PROTEIN"/>
    <property type="match status" value="1"/>
</dbReference>
<dbReference type="GO" id="GO:0045121">
    <property type="term" value="C:membrane raft"/>
    <property type="evidence" value="ECO:0007669"/>
    <property type="project" value="TreeGrafter"/>
</dbReference>
<keyword evidence="1 3" id="KW-0863">Zinc-finger</keyword>
<gene>
    <name evidence="5" type="ORF">GCK72_003933</name>
</gene>
<keyword evidence="1 3" id="KW-0479">Metal-binding</keyword>
<accession>A0A6A5H9U0</accession>
<dbReference type="PANTHER" id="PTHR21447">
    <property type="entry name" value="RING-TYPE DOMAIN-CONTAINING PROTEIN-RELATED"/>
    <property type="match status" value="1"/>
</dbReference>
<feature type="domain" description="RING-type" evidence="4">
    <location>
        <begin position="552"/>
        <end position="594"/>
    </location>
</feature>
<evidence type="ECO:0000313" key="5">
    <source>
        <dbReference type="EMBL" id="KAF1763987.1"/>
    </source>
</evidence>
<dbReference type="GO" id="GO:0045087">
    <property type="term" value="P:innate immune response"/>
    <property type="evidence" value="ECO:0007669"/>
    <property type="project" value="TreeGrafter"/>
</dbReference>
<keyword evidence="2" id="KW-0862">Zinc</keyword>
<dbReference type="InterPro" id="IPR013083">
    <property type="entry name" value="Znf_RING/FYVE/PHD"/>
</dbReference>
<dbReference type="KEGG" id="crq:GCK72_003933"/>
<dbReference type="InterPro" id="IPR001841">
    <property type="entry name" value="Znf_RING"/>
</dbReference>
<protein>
    <recommendedName>
        <fullName evidence="4">RING-type domain-containing protein</fullName>
    </recommendedName>
</protein>
<dbReference type="Pfam" id="PF25100">
    <property type="entry name" value="DUF7809"/>
    <property type="match status" value="1"/>
</dbReference>
<dbReference type="EMBL" id="WUAV01000002">
    <property type="protein sequence ID" value="KAF1763987.1"/>
    <property type="molecule type" value="Genomic_DNA"/>
</dbReference>
<proteinExistence type="predicted"/>
<dbReference type="GeneID" id="9818606"/>